<keyword evidence="4 8" id="KW-0732">Signal</keyword>
<dbReference type="InterPro" id="IPR023707">
    <property type="entry name" value="OM_assembly_BamA"/>
</dbReference>
<keyword evidence="6" id="KW-0998">Cell outer membrane</keyword>
<dbReference type="Gene3D" id="2.40.160.50">
    <property type="entry name" value="membrane protein fhac: a member of the omp85/tpsb transporter family"/>
    <property type="match status" value="1"/>
</dbReference>
<comment type="caution">
    <text evidence="10">The sequence shown here is derived from an EMBL/GenBank/DDBJ whole genome shotgun (WGS) entry which is preliminary data.</text>
</comment>
<dbReference type="Gene3D" id="3.10.20.310">
    <property type="entry name" value="membrane protein fhac"/>
    <property type="match status" value="5"/>
</dbReference>
<evidence type="ECO:0000256" key="6">
    <source>
        <dbReference type="ARBA" id="ARBA00023237"/>
    </source>
</evidence>
<keyword evidence="11" id="KW-1185">Reference proteome</keyword>
<dbReference type="InterPro" id="IPR034746">
    <property type="entry name" value="POTRA"/>
</dbReference>
<keyword evidence="2" id="KW-1134">Transmembrane beta strand</keyword>
<dbReference type="InterPro" id="IPR010827">
    <property type="entry name" value="BamA/TamA_POTRA"/>
</dbReference>
<dbReference type="PROSITE" id="PS51779">
    <property type="entry name" value="POTRA"/>
    <property type="match status" value="4"/>
</dbReference>
<dbReference type="RefSeq" id="WP_386106056.1">
    <property type="nucleotide sequence ID" value="NZ_JBHTJR010000028.1"/>
</dbReference>
<keyword evidence="5" id="KW-0472">Membrane</keyword>
<reference evidence="11" key="1">
    <citation type="journal article" date="2019" name="Int. J. Syst. Evol. Microbiol.">
        <title>The Global Catalogue of Microorganisms (GCM) 10K type strain sequencing project: providing services to taxonomists for standard genome sequencing and annotation.</title>
        <authorList>
            <consortium name="The Broad Institute Genomics Platform"/>
            <consortium name="The Broad Institute Genome Sequencing Center for Infectious Disease"/>
            <person name="Wu L."/>
            <person name="Ma J."/>
        </authorList>
    </citation>
    <scope>NUCLEOTIDE SEQUENCE [LARGE SCALE GENOMIC DNA]</scope>
    <source>
        <strain evidence="11">CCUG 60527</strain>
    </source>
</reference>
<keyword evidence="3" id="KW-0812">Transmembrane</keyword>
<evidence type="ECO:0000256" key="8">
    <source>
        <dbReference type="SAM" id="SignalP"/>
    </source>
</evidence>
<feature type="domain" description="POTRA" evidence="9">
    <location>
        <begin position="380"/>
        <end position="454"/>
    </location>
</feature>
<proteinExistence type="predicted"/>
<evidence type="ECO:0000256" key="1">
    <source>
        <dbReference type="ARBA" id="ARBA00004370"/>
    </source>
</evidence>
<feature type="domain" description="POTRA" evidence="9">
    <location>
        <begin position="202"/>
        <end position="289"/>
    </location>
</feature>
<dbReference type="PANTHER" id="PTHR12815">
    <property type="entry name" value="SORTING AND ASSEMBLY MACHINERY SAMM50 PROTEIN FAMILY MEMBER"/>
    <property type="match status" value="1"/>
</dbReference>
<dbReference type="InterPro" id="IPR039910">
    <property type="entry name" value="D15-like"/>
</dbReference>
<evidence type="ECO:0000256" key="5">
    <source>
        <dbReference type="ARBA" id="ARBA00023136"/>
    </source>
</evidence>
<comment type="subcellular location">
    <subcellularLocation>
        <location evidence="1">Membrane</location>
    </subcellularLocation>
</comment>
<organism evidence="10 11">
    <name type="scientific">Tenacibaculum geojense</name>
    <dbReference type="NCBI Taxonomy" id="915352"/>
    <lineage>
        <taxon>Bacteria</taxon>
        <taxon>Pseudomonadati</taxon>
        <taxon>Bacteroidota</taxon>
        <taxon>Flavobacteriia</taxon>
        <taxon>Flavobacteriales</taxon>
        <taxon>Flavobacteriaceae</taxon>
        <taxon>Tenacibaculum</taxon>
    </lineage>
</organism>
<evidence type="ECO:0000313" key="10">
    <source>
        <dbReference type="EMBL" id="MFD0992602.1"/>
    </source>
</evidence>
<evidence type="ECO:0000259" key="9">
    <source>
        <dbReference type="PROSITE" id="PS51779"/>
    </source>
</evidence>
<feature type="domain" description="POTRA" evidence="9">
    <location>
        <begin position="45"/>
        <end position="119"/>
    </location>
</feature>
<protein>
    <recommendedName>
        <fullName evidence="7">Outer membrane protein assembly factor BamA</fullName>
    </recommendedName>
</protein>
<dbReference type="PANTHER" id="PTHR12815:SF47">
    <property type="entry name" value="TRANSLOCATION AND ASSEMBLY MODULE SUBUNIT TAMA"/>
    <property type="match status" value="1"/>
</dbReference>
<evidence type="ECO:0000313" key="11">
    <source>
        <dbReference type="Proteomes" id="UP001597062"/>
    </source>
</evidence>
<gene>
    <name evidence="10" type="primary">bamA</name>
    <name evidence="10" type="ORF">ACFQ1U_05250</name>
</gene>
<evidence type="ECO:0000256" key="2">
    <source>
        <dbReference type="ARBA" id="ARBA00022452"/>
    </source>
</evidence>
<evidence type="ECO:0000256" key="7">
    <source>
        <dbReference type="NCBIfam" id="TIGR03303"/>
    </source>
</evidence>
<evidence type="ECO:0000256" key="3">
    <source>
        <dbReference type="ARBA" id="ARBA00022692"/>
    </source>
</evidence>
<dbReference type="EMBL" id="JBHTJR010000028">
    <property type="protein sequence ID" value="MFD0992602.1"/>
    <property type="molecule type" value="Genomic_DNA"/>
</dbReference>
<evidence type="ECO:0000256" key="4">
    <source>
        <dbReference type="ARBA" id="ARBA00022729"/>
    </source>
</evidence>
<feature type="signal peptide" evidence="8">
    <location>
        <begin position="1"/>
        <end position="21"/>
    </location>
</feature>
<dbReference type="Pfam" id="PF07244">
    <property type="entry name" value="POTRA"/>
    <property type="match status" value="4"/>
</dbReference>
<name>A0ABW3JQ37_9FLAO</name>
<feature type="domain" description="POTRA" evidence="9">
    <location>
        <begin position="292"/>
        <end position="377"/>
    </location>
</feature>
<feature type="chain" id="PRO_5045929246" description="Outer membrane protein assembly factor BamA" evidence="8">
    <location>
        <begin position="22"/>
        <end position="854"/>
    </location>
</feature>
<dbReference type="Proteomes" id="UP001597062">
    <property type="component" value="Unassembled WGS sequence"/>
</dbReference>
<sequence>MNKNSLLVMLFIMAFAMSTKAQETPKDSLPQQSTSKIQYEKGKEYILGGITVTGLQKFNEQTVRVYTGLIDGQPIKLPGDKLTSAIKKLYESKQFSDVDVYLSKIDGETVYIQFDVTELPQLNKVEITGVSKSKSKELKAETELKKGIQVTDNLIVTTRNYIKKKYTDKGFLKTKVSLNTKKDTSSTNTVDMFIHIDKGDRIKVKDINFIGNKALSDSRLRSVMKNTKRKVLGRFWKSSKYIADDYKADLEAILERYSELGYRDARILEDKLVWNKDNTISLEIELEEGRQYRFADIIFVGNQKYSDEQLNNFLRIDKGDVYNGKVLKERISGDGTPDSQDIQTLYHNNGYLFSTVNAVETKVENDSITVEIRIREDEPATIKRVTVSGNDKTNDHVIFRELRVKPGDLFSRQNIIRSIREIGQLGFFDTNVTPDVNPDYGNKTTDINFNVVEKGGSQIELQGGYGGGSFIGTLGLSFNNFSIRNIFNKEAYKPLPMGDGQTLSLRLQASRTFNTYSFSFSEPWLGGKTPRSLSFSVYMSNQYRFNFATNEVDRNQSLSIVGATIGLGERLKWPDDFFSLSQSISYQQIDLNNYQYRVGNSDAILSNGDLNNLAYNISLSRNSAGPSLIFPTYGSEFTIRAKATLPYSLINGKDYSDPGHIRGSEEEGRWLADKFRWLEYYKLSAKGKWYTSLANKLVLMSNFEIGYLGTYNDELGLTPVERFFVGGDGLQQGNLDGREVVGLRGYENNALSSIDGGSIYNKFQLELRYSITDKPSASIYTVGFLEAGNSYDNFKSFNPFELKRSAGVGIRIFMPAFGLLGIDFAHGFDSLPGDRSLNPTKSGWQTHFIIGRQF</sequence>
<dbReference type="PIRSF" id="PIRSF006076">
    <property type="entry name" value="OM_assembly_OMP85"/>
    <property type="match status" value="1"/>
</dbReference>
<dbReference type="NCBIfam" id="TIGR03303">
    <property type="entry name" value="OM_YaeT"/>
    <property type="match status" value="1"/>
</dbReference>
<accession>A0ABW3JQ37</accession>